<comment type="caution">
    <text evidence="1">The sequence shown here is derived from an EMBL/GenBank/DDBJ whole genome shotgun (WGS) entry which is preliminary data.</text>
</comment>
<sequence length="452" mass="52507">MRDILTRYFNKFLYDQENPEQQGLSIGQALDTLINTQEIVSPLHKIWILIDNYDLPIIRSVKHGFYDKESIDALYSELLPKSLLYNEKIAKIIITGRLSIQLKNTCLGSYDKMSLIQVMEQAKCFGFSHAEVSKLYLERHEVEEADYKRALGFYQCGNTVNMCPISIVTHIEGEMTDRISQPLVYQHRNLKDLERIIASGFTEEKDHLEFLVDLFEGKISFDYFASLNFENITPSTVVLVLFQLGYLVRDSSTDQISLANNELRSILYKIYLRALNLTQLTSSKVIAYFRKGEFKLHQKNYNLDFTESRLKPIEQRAETYVQLVHAMFLADNIPCITLTRIKINKCDLGGVIIQDSETQKAWIIAINHVRCRAQMRRQNLYILEHMREKMNEGVKEVNLSKTKRIYIVAMAFYGTENQIYCIESKNFVLEEKKNTPANDVVLKLKKKNSSKK</sequence>
<accession>A0A8J8NVY0</accession>
<evidence type="ECO:0000313" key="2">
    <source>
        <dbReference type="Proteomes" id="UP000785679"/>
    </source>
</evidence>
<reference evidence="1" key="1">
    <citation type="submission" date="2019-06" db="EMBL/GenBank/DDBJ databases">
        <authorList>
            <person name="Zheng W."/>
        </authorList>
    </citation>
    <scope>NUCLEOTIDE SEQUENCE</scope>
    <source>
        <strain evidence="1">QDHG01</strain>
    </source>
</reference>
<protein>
    <recommendedName>
        <fullName evidence="3">AAA-ATPase-like domain-containing protein</fullName>
    </recommendedName>
</protein>
<evidence type="ECO:0008006" key="3">
    <source>
        <dbReference type="Google" id="ProtNLM"/>
    </source>
</evidence>
<dbReference type="AlphaFoldDB" id="A0A8J8NVY0"/>
<evidence type="ECO:0000313" key="1">
    <source>
        <dbReference type="EMBL" id="TNV81629.1"/>
    </source>
</evidence>
<gene>
    <name evidence="1" type="ORF">FGO68_gene379</name>
</gene>
<proteinExistence type="predicted"/>
<dbReference type="OrthoDB" id="5584915at2759"/>
<name>A0A8J8NVY0_HALGN</name>
<dbReference type="EMBL" id="RRYP01005906">
    <property type="protein sequence ID" value="TNV81629.1"/>
    <property type="molecule type" value="Genomic_DNA"/>
</dbReference>
<organism evidence="1 2">
    <name type="scientific">Halteria grandinella</name>
    <dbReference type="NCBI Taxonomy" id="5974"/>
    <lineage>
        <taxon>Eukaryota</taxon>
        <taxon>Sar</taxon>
        <taxon>Alveolata</taxon>
        <taxon>Ciliophora</taxon>
        <taxon>Intramacronucleata</taxon>
        <taxon>Spirotrichea</taxon>
        <taxon>Stichotrichia</taxon>
        <taxon>Sporadotrichida</taxon>
        <taxon>Halteriidae</taxon>
        <taxon>Halteria</taxon>
    </lineage>
</organism>
<dbReference type="Proteomes" id="UP000785679">
    <property type="component" value="Unassembled WGS sequence"/>
</dbReference>
<keyword evidence="2" id="KW-1185">Reference proteome</keyword>